<comment type="caution">
    <text evidence="6">The sequence shown here is derived from an EMBL/GenBank/DDBJ whole genome shotgun (WGS) entry which is preliminary data.</text>
</comment>
<dbReference type="PIRSF" id="PIRSF036979">
    <property type="entry name" value="Arginase"/>
    <property type="match status" value="1"/>
</dbReference>
<evidence type="ECO:0000313" key="6">
    <source>
        <dbReference type="EMBL" id="GAA4270191.1"/>
    </source>
</evidence>
<organism evidence="6 7">
    <name type="scientific">Hyunsoonleella aestuarii</name>
    <dbReference type="NCBI Taxonomy" id="912802"/>
    <lineage>
        <taxon>Bacteria</taxon>
        <taxon>Pseudomonadati</taxon>
        <taxon>Bacteroidota</taxon>
        <taxon>Flavobacteriia</taxon>
        <taxon>Flavobacteriales</taxon>
        <taxon>Flavobacteriaceae</taxon>
    </lineage>
</organism>
<evidence type="ECO:0000256" key="5">
    <source>
        <dbReference type="PROSITE-ProRule" id="PRU00742"/>
    </source>
</evidence>
<dbReference type="Proteomes" id="UP001500027">
    <property type="component" value="Unassembled WGS sequence"/>
</dbReference>
<proteinExistence type="inferred from homology"/>
<gene>
    <name evidence="6" type="ORF">GCM10022257_22920</name>
</gene>
<name>A0ABP8EDJ8_9FLAO</name>
<keyword evidence="1" id="KW-0479">Metal-binding</keyword>
<dbReference type="EMBL" id="BAABAV010000002">
    <property type="protein sequence ID" value="GAA4270191.1"/>
    <property type="molecule type" value="Genomic_DNA"/>
</dbReference>
<dbReference type="PANTHER" id="PTHR11358">
    <property type="entry name" value="ARGINASE/AGMATINASE"/>
    <property type="match status" value="1"/>
</dbReference>
<dbReference type="Gene3D" id="3.40.800.10">
    <property type="entry name" value="Ureohydrolase domain"/>
    <property type="match status" value="1"/>
</dbReference>
<keyword evidence="2" id="KW-0378">Hydrolase</keyword>
<dbReference type="RefSeq" id="WP_139002567.1">
    <property type="nucleotide sequence ID" value="NZ_BAABAV010000002.1"/>
</dbReference>
<dbReference type="CDD" id="cd09988">
    <property type="entry name" value="Formimidoylglutamase"/>
    <property type="match status" value="1"/>
</dbReference>
<dbReference type="PROSITE" id="PS51409">
    <property type="entry name" value="ARGINASE_2"/>
    <property type="match status" value="1"/>
</dbReference>
<dbReference type="PANTHER" id="PTHR11358:SF35">
    <property type="entry name" value="FORMIMIDOYLGLUTAMASE"/>
    <property type="match status" value="1"/>
</dbReference>
<evidence type="ECO:0000256" key="1">
    <source>
        <dbReference type="ARBA" id="ARBA00022723"/>
    </source>
</evidence>
<keyword evidence="4" id="KW-0464">Manganese</keyword>
<comment type="similarity">
    <text evidence="5">Belongs to the arginase family.</text>
</comment>
<keyword evidence="3" id="KW-0369">Histidine metabolism</keyword>
<accession>A0ABP8EDJ8</accession>
<sequence length="336" mass="37837">MDNLVLFNNATRNKLLNKRSGESKFGQHVQVLTSISNIYEQLKNLDVKYVIFGLPEDIGVFANHGKRGTAKAWSATLKVLLNIQSNQFTRANNALILGHLDFTNEMLAVSRLNSSRKKDVLRARKLVNNIDDSVTHLINQIVLAGKKPIIIGGGHNNAYGNIKGTALALGKKINVVNLDAHSDFRDKEGRHSGNGFSYAFDEGFINKYFIFGLHENYTSDKVFKVLNKTKQILYNTFEDLEIRKKTKFKYELQRASEHVGDDYFGIEIDCDAIENIPSSAMTPSGFTVNKSRQFLDYFAKKNNVCYLHICEASPTKKTATKIGKLITYLITDFIKA</sequence>
<dbReference type="InterPro" id="IPR023696">
    <property type="entry name" value="Ureohydrolase_dom_sf"/>
</dbReference>
<dbReference type="InterPro" id="IPR006035">
    <property type="entry name" value="Ureohydrolase"/>
</dbReference>
<keyword evidence="7" id="KW-1185">Reference proteome</keyword>
<evidence type="ECO:0000256" key="3">
    <source>
        <dbReference type="ARBA" id="ARBA00022808"/>
    </source>
</evidence>
<evidence type="ECO:0000256" key="4">
    <source>
        <dbReference type="ARBA" id="ARBA00023211"/>
    </source>
</evidence>
<protein>
    <submittedName>
        <fullName evidence="6">Formimidoylglutamase</fullName>
    </submittedName>
</protein>
<evidence type="ECO:0000256" key="2">
    <source>
        <dbReference type="ARBA" id="ARBA00022801"/>
    </source>
</evidence>
<reference evidence="7" key="1">
    <citation type="journal article" date="2019" name="Int. J. Syst. Evol. Microbiol.">
        <title>The Global Catalogue of Microorganisms (GCM) 10K type strain sequencing project: providing services to taxonomists for standard genome sequencing and annotation.</title>
        <authorList>
            <consortium name="The Broad Institute Genomics Platform"/>
            <consortium name="The Broad Institute Genome Sequencing Center for Infectious Disease"/>
            <person name="Wu L."/>
            <person name="Ma J."/>
        </authorList>
    </citation>
    <scope>NUCLEOTIDE SEQUENCE [LARGE SCALE GENOMIC DNA]</scope>
    <source>
        <strain evidence="7">JCM 17452</strain>
    </source>
</reference>
<dbReference type="Pfam" id="PF00491">
    <property type="entry name" value="Arginase"/>
    <property type="match status" value="1"/>
</dbReference>
<evidence type="ECO:0000313" key="7">
    <source>
        <dbReference type="Proteomes" id="UP001500027"/>
    </source>
</evidence>
<dbReference type="SUPFAM" id="SSF52768">
    <property type="entry name" value="Arginase/deacetylase"/>
    <property type="match status" value="1"/>
</dbReference>